<organism evidence="2 3">
    <name type="scientific">Phytophthora ramorum</name>
    <name type="common">Sudden oak death agent</name>
    <dbReference type="NCBI Taxonomy" id="164328"/>
    <lineage>
        <taxon>Eukaryota</taxon>
        <taxon>Sar</taxon>
        <taxon>Stramenopiles</taxon>
        <taxon>Oomycota</taxon>
        <taxon>Peronosporomycetes</taxon>
        <taxon>Peronosporales</taxon>
        <taxon>Peronosporaceae</taxon>
        <taxon>Phytophthora</taxon>
    </lineage>
</organism>
<evidence type="ECO:0000313" key="3">
    <source>
        <dbReference type="Proteomes" id="UP000005238"/>
    </source>
</evidence>
<accession>H3GTN7</accession>
<evidence type="ECO:0000313" key="2">
    <source>
        <dbReference type="EnsemblProtists" id="Phyra80521"/>
    </source>
</evidence>
<name>H3GTN7_PHYRM</name>
<dbReference type="EMBL" id="DS566047">
    <property type="status" value="NOT_ANNOTATED_CDS"/>
    <property type="molecule type" value="Genomic_DNA"/>
</dbReference>
<dbReference type="AlphaFoldDB" id="H3GTN7"/>
<dbReference type="VEuPathDB" id="FungiDB:KRP23_2725"/>
<dbReference type="EnsemblProtists" id="Phyra80521">
    <property type="protein sequence ID" value="Phyra80521"/>
    <property type="gene ID" value="Phyra80521"/>
</dbReference>
<protein>
    <submittedName>
        <fullName evidence="2">Uncharacterized protein</fullName>
    </submittedName>
</protein>
<dbReference type="VEuPathDB" id="FungiDB:KRP22_7409"/>
<keyword evidence="3" id="KW-1185">Reference proteome</keyword>
<feature type="region of interest" description="Disordered" evidence="1">
    <location>
        <begin position="101"/>
        <end position="138"/>
    </location>
</feature>
<dbReference type="InParanoid" id="H3GTN7"/>
<dbReference type="eggNOG" id="ENOG502RGH6">
    <property type="taxonomic scope" value="Eukaryota"/>
</dbReference>
<feature type="compositionally biased region" description="Basic and acidic residues" evidence="1">
    <location>
        <begin position="105"/>
        <end position="115"/>
    </location>
</feature>
<reference evidence="3" key="1">
    <citation type="journal article" date="2006" name="Science">
        <title>Phytophthora genome sequences uncover evolutionary origins and mechanisms of pathogenesis.</title>
        <authorList>
            <person name="Tyler B.M."/>
            <person name="Tripathy S."/>
            <person name="Zhang X."/>
            <person name="Dehal P."/>
            <person name="Jiang R.H."/>
            <person name="Aerts A."/>
            <person name="Arredondo F.D."/>
            <person name="Baxter L."/>
            <person name="Bensasson D."/>
            <person name="Beynon J.L."/>
            <person name="Chapman J."/>
            <person name="Damasceno C.M."/>
            <person name="Dorrance A.E."/>
            <person name="Dou D."/>
            <person name="Dickerman A.W."/>
            <person name="Dubchak I.L."/>
            <person name="Garbelotto M."/>
            <person name="Gijzen M."/>
            <person name="Gordon S.G."/>
            <person name="Govers F."/>
            <person name="Grunwald N.J."/>
            <person name="Huang W."/>
            <person name="Ivors K.L."/>
            <person name="Jones R.W."/>
            <person name="Kamoun S."/>
            <person name="Krampis K."/>
            <person name="Lamour K.H."/>
            <person name="Lee M.K."/>
            <person name="McDonald W.H."/>
            <person name="Medina M."/>
            <person name="Meijer H.J."/>
            <person name="Nordberg E.K."/>
            <person name="Maclean D.J."/>
            <person name="Ospina-Giraldo M.D."/>
            <person name="Morris P.F."/>
            <person name="Phuntumart V."/>
            <person name="Putnam N.H."/>
            <person name="Rash S."/>
            <person name="Rose J.K."/>
            <person name="Sakihama Y."/>
            <person name="Salamov A.A."/>
            <person name="Savidor A."/>
            <person name="Scheuring C.F."/>
            <person name="Smith B.M."/>
            <person name="Sobral B.W."/>
            <person name="Terry A."/>
            <person name="Torto-Alalibo T.A."/>
            <person name="Win J."/>
            <person name="Xu Z."/>
            <person name="Zhang H."/>
            <person name="Grigoriev I.V."/>
            <person name="Rokhsar D.S."/>
            <person name="Boore J.L."/>
        </authorList>
    </citation>
    <scope>NUCLEOTIDE SEQUENCE [LARGE SCALE GENOMIC DNA]</scope>
    <source>
        <strain evidence="3">Pr102</strain>
    </source>
</reference>
<dbReference type="OMA" id="PWRGTKP"/>
<dbReference type="HOGENOM" id="CLU_1859222_0_0_1"/>
<sequence>MSEQNVAMDPAARNSRKGMGEWRGSKPAGFILNPELFMRECVGLDVSIRAMNGAKWKGVLQEVRDNGDVVIRPAQELLYDEPDGPALDEKMLAKSDILWLRRHPKDGDNVPERAKTTSSQPMEEPIEAPSPSKYNQQP</sequence>
<dbReference type="Proteomes" id="UP000005238">
    <property type="component" value="Unassembled WGS sequence"/>
</dbReference>
<reference evidence="2" key="2">
    <citation type="submission" date="2015-06" db="UniProtKB">
        <authorList>
            <consortium name="EnsemblProtists"/>
        </authorList>
    </citation>
    <scope>IDENTIFICATION</scope>
    <source>
        <strain evidence="2">Pr102</strain>
    </source>
</reference>
<evidence type="ECO:0000256" key="1">
    <source>
        <dbReference type="SAM" id="MobiDB-lite"/>
    </source>
</evidence>
<feature type="region of interest" description="Disordered" evidence="1">
    <location>
        <begin position="1"/>
        <end position="21"/>
    </location>
</feature>
<proteinExistence type="predicted"/>